<keyword evidence="2" id="KW-1185">Reference proteome</keyword>
<dbReference type="Proteomes" id="UP000308230">
    <property type="component" value="Unassembled WGS sequence"/>
</dbReference>
<dbReference type="AlphaFoldDB" id="A0A5R9FD73"/>
<evidence type="ECO:0000313" key="1">
    <source>
        <dbReference type="EMBL" id="TLS37605.1"/>
    </source>
</evidence>
<dbReference type="EMBL" id="SWLG01000006">
    <property type="protein sequence ID" value="TLS37605.1"/>
    <property type="molecule type" value="Genomic_DNA"/>
</dbReference>
<reference evidence="1 2" key="1">
    <citation type="submission" date="2019-04" db="EMBL/GenBank/DDBJ databases">
        <title>Bacillus caeni sp. nov., a bacterium isolated from mangrove sediment.</title>
        <authorList>
            <person name="Huang H."/>
            <person name="Mo K."/>
            <person name="Hu Y."/>
        </authorList>
    </citation>
    <scope>NUCLEOTIDE SEQUENCE [LARGE SCALE GENOMIC DNA]</scope>
    <source>
        <strain evidence="1 2">HB172195</strain>
    </source>
</reference>
<sequence length="83" mass="9593">MSNLSEFQYGDIITIYNDYQELYQNKFETDATEFFVKRVVDNNLWVSHLDESQELGTVSYTHAYVSEHTKDLGDNIVDGGYNG</sequence>
<accession>A0A5R9FD73</accession>
<dbReference type="RefSeq" id="WP_138126192.1">
    <property type="nucleotide sequence ID" value="NZ_SWLG01000006.1"/>
</dbReference>
<name>A0A5R9FD73_9BACL</name>
<proteinExistence type="predicted"/>
<gene>
    <name evidence="1" type="ORF">FCL54_10730</name>
</gene>
<comment type="caution">
    <text evidence="1">The sequence shown here is derived from an EMBL/GenBank/DDBJ whole genome shotgun (WGS) entry which is preliminary data.</text>
</comment>
<evidence type="ECO:0000313" key="2">
    <source>
        <dbReference type="Proteomes" id="UP000308230"/>
    </source>
</evidence>
<protein>
    <submittedName>
        <fullName evidence="1">Uncharacterized protein</fullName>
    </submittedName>
</protein>
<organism evidence="1 2">
    <name type="scientific">Exobacillus caeni</name>
    <dbReference type="NCBI Taxonomy" id="2574798"/>
    <lineage>
        <taxon>Bacteria</taxon>
        <taxon>Bacillati</taxon>
        <taxon>Bacillota</taxon>
        <taxon>Bacilli</taxon>
        <taxon>Bacillales</taxon>
        <taxon>Guptibacillaceae</taxon>
        <taxon>Exobacillus</taxon>
    </lineage>
</organism>